<gene>
    <name evidence="1" type="ORF">N475_04650</name>
</gene>
<dbReference type="EMBL" id="AUYB01000136">
    <property type="protein sequence ID" value="KZN31751.1"/>
    <property type="molecule type" value="Genomic_DNA"/>
</dbReference>
<protein>
    <recommendedName>
        <fullName evidence="3">WD40-like Beta Propeller Repeat</fullName>
    </recommendedName>
</protein>
<evidence type="ECO:0000313" key="1">
    <source>
        <dbReference type="EMBL" id="KZN31751.1"/>
    </source>
</evidence>
<name>A0A166V5X9_9GAMM</name>
<dbReference type="AlphaFoldDB" id="A0A166V5X9"/>
<organism evidence="1 2">
    <name type="scientific">Pseudoalteromonas luteoviolacea DSM 6061</name>
    <dbReference type="NCBI Taxonomy" id="1365250"/>
    <lineage>
        <taxon>Bacteria</taxon>
        <taxon>Pseudomonadati</taxon>
        <taxon>Pseudomonadota</taxon>
        <taxon>Gammaproteobacteria</taxon>
        <taxon>Alteromonadales</taxon>
        <taxon>Pseudoalteromonadaceae</taxon>
        <taxon>Pseudoalteromonas</taxon>
    </lineage>
</organism>
<proteinExistence type="predicted"/>
<sequence>MKTRLHTLLMSISAFVISNQAIGNEQSKSLVGEYLGQKRPKSIPTVFAPGHVSGKHRDVNAFFSPDMKEFYFTRMDLELETWDLISYTLQNGQWHKSIIGPRVGRPLLAPDGNTMHLGQYYMTRNNCGWSQLKRLDPPFSRRDWGIMRLSASKSGTYIFDDYKSGDIIRISEVKNGKRQTPKALGPEVNTGKYNAHPFIAPDDSYIIWDGVRESGFGDSDLYISFRKPDGTWSDALNMGDTINTEVREASASVTPDGKYLFFNRATKNNDNDIYWVDAKIIDTLKQQVVM</sequence>
<evidence type="ECO:0000313" key="2">
    <source>
        <dbReference type="Proteomes" id="UP000076643"/>
    </source>
</evidence>
<dbReference type="Pfam" id="PF07676">
    <property type="entry name" value="PD40"/>
    <property type="match status" value="2"/>
</dbReference>
<dbReference type="InterPro" id="IPR011659">
    <property type="entry name" value="WD40"/>
</dbReference>
<accession>A0A166V5X9</accession>
<dbReference type="Proteomes" id="UP000076643">
    <property type="component" value="Unassembled WGS sequence"/>
</dbReference>
<comment type="caution">
    <text evidence="1">The sequence shown here is derived from an EMBL/GenBank/DDBJ whole genome shotgun (WGS) entry which is preliminary data.</text>
</comment>
<dbReference type="SUPFAM" id="SSF82171">
    <property type="entry name" value="DPP6 N-terminal domain-like"/>
    <property type="match status" value="1"/>
</dbReference>
<keyword evidence="2" id="KW-1185">Reference proteome</keyword>
<evidence type="ECO:0008006" key="3">
    <source>
        <dbReference type="Google" id="ProtNLM"/>
    </source>
</evidence>
<reference evidence="1 2" key="1">
    <citation type="submission" date="2013-07" db="EMBL/GenBank/DDBJ databases">
        <title>Comparative Genomic and Metabolomic Analysis of Twelve Strains of Pseudoalteromonas luteoviolacea.</title>
        <authorList>
            <person name="Vynne N.G."/>
            <person name="Mansson M."/>
            <person name="Gram L."/>
        </authorList>
    </citation>
    <scope>NUCLEOTIDE SEQUENCE [LARGE SCALE GENOMIC DNA]</scope>
    <source>
        <strain evidence="1 2">DSM 6061</strain>
    </source>
</reference>
<dbReference type="PATRIC" id="fig|1365250.3.peg.4493"/>
<dbReference type="RefSeq" id="WP_063357930.1">
    <property type="nucleotide sequence ID" value="NZ_AQHB01000047.1"/>
</dbReference>